<dbReference type="Proteomes" id="UP000094828">
    <property type="component" value="Unassembled WGS sequence"/>
</dbReference>
<accession>A0A1C3ETH4</accession>
<gene>
    <name evidence="1" type="ORF">A6X21_15970</name>
</gene>
<dbReference type="EMBL" id="LYDR01000010">
    <property type="protein sequence ID" value="ODA36627.1"/>
    <property type="molecule type" value="Genomic_DNA"/>
</dbReference>
<proteinExistence type="predicted"/>
<evidence type="ECO:0000313" key="1">
    <source>
        <dbReference type="EMBL" id="ODA36627.1"/>
    </source>
</evidence>
<keyword evidence="2" id="KW-1185">Reference proteome</keyword>
<comment type="caution">
    <text evidence="1">The sequence shown here is derived from an EMBL/GenBank/DDBJ whole genome shotgun (WGS) entry which is preliminary data.</text>
</comment>
<reference evidence="1 2" key="1">
    <citation type="submission" date="2016-05" db="EMBL/GenBank/DDBJ databases">
        <title>Genomic and physiological characterization of Planctopirus sp. isolated from fresh water lake.</title>
        <authorList>
            <person name="Subhash Y."/>
            <person name="Ramana C."/>
        </authorList>
    </citation>
    <scope>NUCLEOTIDE SEQUENCE [LARGE SCALE GENOMIC DNA]</scope>
    <source>
        <strain evidence="1 2">JC280</strain>
    </source>
</reference>
<sequence length="74" mass="7923">MPGAGLLSEISLAVDVARIAFATLDACSAESIAHTMNPGSSGLIQTRLSSHLRNRFNEKTCYSSSSAMSYQRRS</sequence>
<name>A0A1C3ETH4_9PLAN</name>
<dbReference type="AlphaFoldDB" id="A0A1C3ETH4"/>
<protein>
    <submittedName>
        <fullName evidence="1">Uncharacterized protein</fullName>
    </submittedName>
</protein>
<organism evidence="1 2">
    <name type="scientific">Planctopirus hydrillae</name>
    <dbReference type="NCBI Taxonomy" id="1841610"/>
    <lineage>
        <taxon>Bacteria</taxon>
        <taxon>Pseudomonadati</taxon>
        <taxon>Planctomycetota</taxon>
        <taxon>Planctomycetia</taxon>
        <taxon>Planctomycetales</taxon>
        <taxon>Planctomycetaceae</taxon>
        <taxon>Planctopirus</taxon>
    </lineage>
</organism>
<dbReference type="STRING" id="1841610.A6X21_15970"/>
<evidence type="ECO:0000313" key="2">
    <source>
        <dbReference type="Proteomes" id="UP000094828"/>
    </source>
</evidence>